<dbReference type="GO" id="GO:0016758">
    <property type="term" value="F:hexosyltransferase activity"/>
    <property type="evidence" value="ECO:0007669"/>
    <property type="project" value="TreeGrafter"/>
</dbReference>
<dbReference type="PANTHER" id="PTHR34136:SF1">
    <property type="entry name" value="UDP-N-ACETYL-D-MANNOSAMINURONIC ACID TRANSFERASE"/>
    <property type="match status" value="1"/>
</dbReference>
<evidence type="ECO:0000313" key="6">
    <source>
        <dbReference type="Proteomes" id="UP000192652"/>
    </source>
</evidence>
<comment type="caution">
    <text evidence="3">The sequence shown here is derived from an EMBL/GenBank/DDBJ whole genome shotgun (WGS) entry which is preliminary data.</text>
</comment>
<dbReference type="NCBIfam" id="TIGR00696">
    <property type="entry name" value="wecG_tagA_cpsF"/>
    <property type="match status" value="1"/>
</dbReference>
<dbReference type="PANTHER" id="PTHR34136">
    <property type="match status" value="1"/>
</dbReference>
<dbReference type="EMBL" id="MKIO01000030">
    <property type="protein sequence ID" value="OLP55108.1"/>
    <property type="molecule type" value="Genomic_DNA"/>
</dbReference>
<evidence type="ECO:0000256" key="2">
    <source>
        <dbReference type="ARBA" id="ARBA00022679"/>
    </source>
</evidence>
<dbReference type="EMBL" id="MSPX01000021">
    <property type="protein sequence ID" value="OQP84370.1"/>
    <property type="molecule type" value="Genomic_DNA"/>
</dbReference>
<reference evidence="4 6" key="3">
    <citation type="journal article" date="2017" name="Antonie Van Leeuwenhoek">
        <title>Rhizobium rhizosphaerae sp. nov., a novel species isolated from rice rhizosphere.</title>
        <authorList>
            <person name="Zhao J.J."/>
            <person name="Zhang J."/>
            <person name="Zhang R.J."/>
            <person name="Zhang C.W."/>
            <person name="Yin H.Q."/>
            <person name="Zhang X.X."/>
        </authorList>
    </citation>
    <scope>NUCLEOTIDE SEQUENCE [LARGE SCALE GENOMIC DNA]</scope>
    <source>
        <strain evidence="4 6">RD15</strain>
    </source>
</reference>
<dbReference type="InterPro" id="IPR004629">
    <property type="entry name" value="WecG_TagA_CpsF"/>
</dbReference>
<evidence type="ECO:0000256" key="1">
    <source>
        <dbReference type="ARBA" id="ARBA00022676"/>
    </source>
</evidence>
<keyword evidence="1" id="KW-0328">Glycosyltransferase</keyword>
<accession>A0A1Q9AIS7</accession>
<reference evidence="4" key="2">
    <citation type="submission" date="2016-12" db="EMBL/GenBank/DDBJ databases">
        <authorList>
            <person name="Zhang X."/>
            <person name="Zhao J."/>
        </authorList>
    </citation>
    <scope>NUCLEOTIDE SEQUENCE</scope>
    <source>
        <strain evidence="4">RD15</strain>
    </source>
</reference>
<gene>
    <name evidence="3" type="ORF">BJF92_17075</name>
    <name evidence="4" type="ORF">BTR14_19570</name>
</gene>
<proteinExistence type="predicted"/>
<dbReference type="Proteomes" id="UP000192652">
    <property type="component" value="Unassembled WGS sequence"/>
</dbReference>
<keyword evidence="2 3" id="KW-0808">Transferase</keyword>
<evidence type="ECO:0000313" key="3">
    <source>
        <dbReference type="EMBL" id="OLP55108.1"/>
    </source>
</evidence>
<protein>
    <submittedName>
        <fullName evidence="4">Glycosyltransferase</fullName>
    </submittedName>
    <submittedName>
        <fullName evidence="3">UDP-N-acetyl-D-mannosaminuronic acid transferase</fullName>
    </submittedName>
</protein>
<reference evidence="3 5" key="1">
    <citation type="submission" date="2016-09" db="EMBL/GenBank/DDBJ databases">
        <title>Rhizobium sp. nov., a novel species isolated from the rice rhizosphere.</title>
        <authorList>
            <person name="Zhao J."/>
            <person name="Zhang X."/>
        </authorList>
    </citation>
    <scope>NUCLEOTIDE SEQUENCE [LARGE SCALE GENOMIC DNA]</scope>
    <source>
        <strain evidence="3 5">MH17</strain>
    </source>
</reference>
<dbReference type="Proteomes" id="UP000186143">
    <property type="component" value="Unassembled WGS sequence"/>
</dbReference>
<evidence type="ECO:0000313" key="4">
    <source>
        <dbReference type="EMBL" id="OQP84370.1"/>
    </source>
</evidence>
<dbReference type="STRING" id="1672749.BJF92_17075"/>
<dbReference type="CDD" id="cd06533">
    <property type="entry name" value="Glyco_transf_WecG_TagA"/>
    <property type="match status" value="1"/>
</dbReference>
<organism evidence="3 5">
    <name type="scientific">Xaviernesmea rhizosphaerae</name>
    <dbReference type="NCBI Taxonomy" id="1672749"/>
    <lineage>
        <taxon>Bacteria</taxon>
        <taxon>Pseudomonadati</taxon>
        <taxon>Pseudomonadota</taxon>
        <taxon>Alphaproteobacteria</taxon>
        <taxon>Hyphomicrobiales</taxon>
        <taxon>Rhizobiaceae</taxon>
        <taxon>Rhizobium/Agrobacterium group</taxon>
        <taxon>Xaviernesmea</taxon>
    </lineage>
</organism>
<keyword evidence="6" id="KW-1185">Reference proteome</keyword>
<evidence type="ECO:0000313" key="5">
    <source>
        <dbReference type="Proteomes" id="UP000186143"/>
    </source>
</evidence>
<dbReference type="Pfam" id="PF03808">
    <property type="entry name" value="Glyco_tran_WecG"/>
    <property type="match status" value="1"/>
</dbReference>
<name>A0A1Q9AIS7_9HYPH</name>
<sequence>MGIMKLFPKTSVYPPRRAIFNLPICDFGWKEALAFADEAASRPIGQTVISFVNANNANFLQSDAEYRAILARHVILPDGHGMDIASRAFHGTAFPANLNGTDFIPALFTYMTRPRRVAMIGANPDVLKRAAEAFHRHAPWHEFIPVADGYIDHEGSLRAMAEISALRPDILMVAMGTPRQEKWVDRYVGPGHARLVVSVGALFDFVAGEVPRAPQVVRQMRLEWLYRLVREPRRLWKRYILGIPLFFLNILNGLWKGPKAVEDGRVIIDRRGPRPQGSLDK</sequence>
<dbReference type="AlphaFoldDB" id="A0A1Q9AIS7"/>